<feature type="compositionally biased region" description="Low complexity" evidence="1">
    <location>
        <begin position="140"/>
        <end position="152"/>
    </location>
</feature>
<name>A0A6P6S0X4_9EIME</name>
<feature type="compositionally biased region" description="Low complexity" evidence="1">
    <location>
        <begin position="209"/>
        <end position="232"/>
    </location>
</feature>
<evidence type="ECO:0000313" key="2">
    <source>
        <dbReference type="Proteomes" id="UP000515125"/>
    </source>
</evidence>
<proteinExistence type="predicted"/>
<dbReference type="GeneID" id="34624644"/>
<protein>
    <submittedName>
        <fullName evidence="3">Holliday junction resolvase MOC1, chloroplastic</fullName>
    </submittedName>
</protein>
<reference evidence="3" key="1">
    <citation type="submission" date="2025-08" db="UniProtKB">
        <authorList>
            <consortium name="RefSeq"/>
        </authorList>
    </citation>
    <scope>IDENTIFICATION</scope>
</reference>
<evidence type="ECO:0000256" key="1">
    <source>
        <dbReference type="SAM" id="MobiDB-lite"/>
    </source>
</evidence>
<feature type="region of interest" description="Disordered" evidence="1">
    <location>
        <begin position="104"/>
        <end position="232"/>
    </location>
</feature>
<dbReference type="Proteomes" id="UP000515125">
    <property type="component" value="Unplaced"/>
</dbReference>
<dbReference type="OrthoDB" id="337624at2759"/>
<accession>A0A6P6S0X4</accession>
<evidence type="ECO:0000313" key="3">
    <source>
        <dbReference type="RefSeq" id="XP_026192985.1"/>
    </source>
</evidence>
<feature type="compositionally biased region" description="Basic and acidic residues" evidence="1">
    <location>
        <begin position="17"/>
        <end position="26"/>
    </location>
</feature>
<gene>
    <name evidence="3" type="primary">LOC34624644</name>
</gene>
<sequence>MDTRASPACAPRRRVQRERSSRREDSVAAVPRTAAVVQHSERPRRIFVSPGRLPCREKGLRWVASAGAEASTASQGAETRASGGLDGSGAGRFVYSGGLGAVPRIGVQAPGVRTPQRAVSGGRPRWSPQSPKRRGDSRRPAAVRSAERAAVAGGPCGRDTLHGGPRGGARRLAEGSPCGSSQLHAGGLSADVQQGAAPVAVEREHAASHRSPPAAARSSCASRRGASPPDGASAAAAWNLAAAAATVGRYPGVLRSEVLRFATLFLDLVPTKTYWSSLQLGCLPEAMGLVTALGAVFERHTPEDVAALEAAAAAAAAAPAADLGKQDAGAARRRLIPSTHAHHYHQHGSGTAFLELKNPPKDPLWQGPVAAYAVEQEAAVAAAAHWSLGFRDGGADPRREGSKYRGTSQGPMAWQPLVSSGGFYCARCARKKWRYTSEGPRTLSSAAAAPWAAGCQLGA</sequence>
<dbReference type="AlphaFoldDB" id="A0A6P6S0X4"/>
<dbReference type="RefSeq" id="XP_026192985.1">
    <property type="nucleotide sequence ID" value="XM_026337200.1"/>
</dbReference>
<feature type="region of interest" description="Disordered" evidence="1">
    <location>
        <begin position="1"/>
        <end position="36"/>
    </location>
</feature>
<organism evidence="2 3">
    <name type="scientific">Cyclospora cayetanensis</name>
    <dbReference type="NCBI Taxonomy" id="88456"/>
    <lineage>
        <taxon>Eukaryota</taxon>
        <taxon>Sar</taxon>
        <taxon>Alveolata</taxon>
        <taxon>Apicomplexa</taxon>
        <taxon>Conoidasida</taxon>
        <taxon>Coccidia</taxon>
        <taxon>Eucoccidiorida</taxon>
        <taxon>Eimeriorina</taxon>
        <taxon>Eimeriidae</taxon>
        <taxon>Cyclospora</taxon>
    </lineage>
</organism>
<keyword evidence="2" id="KW-1185">Reference proteome</keyword>
<feature type="region of interest" description="Disordered" evidence="1">
    <location>
        <begin position="66"/>
        <end position="88"/>
    </location>
</feature>